<dbReference type="GO" id="GO:0003735">
    <property type="term" value="F:structural constituent of ribosome"/>
    <property type="evidence" value="ECO:0007669"/>
    <property type="project" value="InterPro"/>
</dbReference>
<keyword evidence="5 8" id="KW-0689">Ribosomal protein</keyword>
<dbReference type="Gene3D" id="1.20.58.110">
    <property type="entry name" value="Ribosomal protein S20"/>
    <property type="match status" value="1"/>
</dbReference>
<keyword evidence="4 8" id="KW-0694">RNA-binding</keyword>
<dbReference type="PANTHER" id="PTHR33398:SF1">
    <property type="entry name" value="SMALL RIBOSOMAL SUBUNIT PROTEIN BS20C"/>
    <property type="match status" value="1"/>
</dbReference>
<dbReference type="GO" id="GO:0005829">
    <property type="term" value="C:cytosol"/>
    <property type="evidence" value="ECO:0007669"/>
    <property type="project" value="TreeGrafter"/>
</dbReference>
<protein>
    <recommendedName>
        <fullName evidence="7 8">Small ribosomal subunit protein bS20</fullName>
    </recommendedName>
</protein>
<keyword evidence="10" id="KW-1185">Reference proteome</keyword>
<comment type="similarity">
    <text evidence="2 8">Belongs to the bacterial ribosomal protein bS20 family.</text>
</comment>
<reference evidence="10" key="1">
    <citation type="submission" date="2016-11" db="EMBL/GenBank/DDBJ databases">
        <authorList>
            <person name="Varghese N."/>
            <person name="Submissions S."/>
        </authorList>
    </citation>
    <scope>NUCLEOTIDE SEQUENCE [LARGE SCALE GENOMIC DNA]</scope>
    <source>
        <strain evidence="10">DSM 11792</strain>
    </source>
</reference>
<evidence type="ECO:0000313" key="9">
    <source>
        <dbReference type="EMBL" id="SHE38630.1"/>
    </source>
</evidence>
<gene>
    <name evidence="8" type="primary">rpsT</name>
    <name evidence="9" type="ORF">SAMN02745218_00213</name>
</gene>
<name>A0A1M4T2I3_9FIRM</name>
<evidence type="ECO:0000256" key="7">
    <source>
        <dbReference type="ARBA" id="ARBA00035136"/>
    </source>
</evidence>
<proteinExistence type="inferred from homology"/>
<dbReference type="GO" id="GO:0015935">
    <property type="term" value="C:small ribosomal subunit"/>
    <property type="evidence" value="ECO:0007669"/>
    <property type="project" value="TreeGrafter"/>
</dbReference>
<evidence type="ECO:0000256" key="8">
    <source>
        <dbReference type="HAMAP-Rule" id="MF_00500"/>
    </source>
</evidence>
<dbReference type="HAMAP" id="MF_00500">
    <property type="entry name" value="Ribosomal_bS20"/>
    <property type="match status" value="1"/>
</dbReference>
<dbReference type="FunFam" id="1.20.58.110:FF:000001">
    <property type="entry name" value="30S ribosomal protein S20"/>
    <property type="match status" value="1"/>
</dbReference>
<dbReference type="PANTHER" id="PTHR33398">
    <property type="entry name" value="30S RIBOSOMAL PROTEIN S20"/>
    <property type="match status" value="1"/>
</dbReference>
<keyword evidence="3 8" id="KW-0699">rRNA-binding</keyword>
<dbReference type="RefSeq" id="WP_073162694.1">
    <property type="nucleotide sequence ID" value="NZ_FQUW01000005.1"/>
</dbReference>
<comment type="function">
    <text evidence="1 8">Binds directly to 16S ribosomal RNA.</text>
</comment>
<sequence length="89" mass="10266">MPNTKSALKRMRVIRKRTLRNRQLKSALRTTIKKFERALAAGASVEETRELLRRALRAIDKAVTKGILHKNTAARKKSRLAKRFNRLVS</sequence>
<evidence type="ECO:0000256" key="3">
    <source>
        <dbReference type="ARBA" id="ARBA00022730"/>
    </source>
</evidence>
<dbReference type="SUPFAM" id="SSF46992">
    <property type="entry name" value="Ribosomal protein S20"/>
    <property type="match status" value="1"/>
</dbReference>
<evidence type="ECO:0000256" key="1">
    <source>
        <dbReference type="ARBA" id="ARBA00003134"/>
    </source>
</evidence>
<dbReference type="Pfam" id="PF01649">
    <property type="entry name" value="Ribosomal_S20p"/>
    <property type="match status" value="1"/>
</dbReference>
<evidence type="ECO:0000256" key="4">
    <source>
        <dbReference type="ARBA" id="ARBA00022884"/>
    </source>
</evidence>
<dbReference type="GO" id="GO:0070181">
    <property type="term" value="F:small ribosomal subunit rRNA binding"/>
    <property type="evidence" value="ECO:0007669"/>
    <property type="project" value="TreeGrafter"/>
</dbReference>
<keyword evidence="6 8" id="KW-0687">Ribonucleoprotein</keyword>
<evidence type="ECO:0000256" key="2">
    <source>
        <dbReference type="ARBA" id="ARBA00007634"/>
    </source>
</evidence>
<dbReference type="EMBL" id="FQUW01000005">
    <property type="protein sequence ID" value="SHE38630.1"/>
    <property type="molecule type" value="Genomic_DNA"/>
</dbReference>
<dbReference type="AlphaFoldDB" id="A0A1M4T2I3"/>
<dbReference type="NCBIfam" id="TIGR00029">
    <property type="entry name" value="S20"/>
    <property type="match status" value="1"/>
</dbReference>
<dbReference type="GO" id="GO:0006412">
    <property type="term" value="P:translation"/>
    <property type="evidence" value="ECO:0007669"/>
    <property type="project" value="UniProtKB-UniRule"/>
</dbReference>
<dbReference type="InterPro" id="IPR002583">
    <property type="entry name" value="Ribosomal_bS20"/>
</dbReference>
<dbReference type="InterPro" id="IPR036510">
    <property type="entry name" value="Ribosomal_bS20_sf"/>
</dbReference>
<dbReference type="Proteomes" id="UP000184196">
    <property type="component" value="Unassembled WGS sequence"/>
</dbReference>
<evidence type="ECO:0000256" key="5">
    <source>
        <dbReference type="ARBA" id="ARBA00022980"/>
    </source>
</evidence>
<organism evidence="9 10">
    <name type="scientific">Desulfofundulus australicus DSM 11792</name>
    <dbReference type="NCBI Taxonomy" id="1121425"/>
    <lineage>
        <taxon>Bacteria</taxon>
        <taxon>Bacillati</taxon>
        <taxon>Bacillota</taxon>
        <taxon>Clostridia</taxon>
        <taxon>Eubacteriales</taxon>
        <taxon>Peptococcaceae</taxon>
        <taxon>Desulfofundulus</taxon>
    </lineage>
</organism>
<evidence type="ECO:0000256" key="6">
    <source>
        <dbReference type="ARBA" id="ARBA00023274"/>
    </source>
</evidence>
<dbReference type="OrthoDB" id="9808392at2"/>
<accession>A0A1M4T2I3</accession>
<evidence type="ECO:0000313" key="10">
    <source>
        <dbReference type="Proteomes" id="UP000184196"/>
    </source>
</evidence>